<dbReference type="EMBL" id="SMFL01000005">
    <property type="protein sequence ID" value="TDE14498.1"/>
    <property type="molecule type" value="Genomic_DNA"/>
</dbReference>
<dbReference type="SUPFAM" id="SSF81330">
    <property type="entry name" value="Gated mechanosensitive channel"/>
    <property type="match status" value="1"/>
</dbReference>
<evidence type="ECO:0000256" key="10">
    <source>
        <dbReference type="HAMAP-Rule" id="MF_00115"/>
    </source>
</evidence>
<evidence type="ECO:0000256" key="5">
    <source>
        <dbReference type="ARBA" id="ARBA00022692"/>
    </source>
</evidence>
<dbReference type="PROSITE" id="PS01327">
    <property type="entry name" value="MSCL"/>
    <property type="match status" value="1"/>
</dbReference>
<comment type="subunit">
    <text evidence="10">Homopentamer.</text>
</comment>
<dbReference type="InterPro" id="IPR037673">
    <property type="entry name" value="MSC/AndL"/>
</dbReference>
<comment type="similarity">
    <text evidence="2 10">Belongs to the MscL family.</text>
</comment>
<dbReference type="NCBIfam" id="NF001843">
    <property type="entry name" value="PRK00567.1-4"/>
    <property type="match status" value="1"/>
</dbReference>
<evidence type="ECO:0000256" key="1">
    <source>
        <dbReference type="ARBA" id="ARBA00004651"/>
    </source>
</evidence>
<evidence type="ECO:0000256" key="2">
    <source>
        <dbReference type="ARBA" id="ARBA00007254"/>
    </source>
</evidence>
<keyword evidence="4 10" id="KW-1003">Cell membrane</keyword>
<protein>
    <recommendedName>
        <fullName evidence="10">Large-conductance mechanosensitive channel</fullName>
    </recommendedName>
</protein>
<dbReference type="RefSeq" id="WP_131959082.1">
    <property type="nucleotide sequence ID" value="NZ_SMFL01000005.1"/>
</dbReference>
<dbReference type="GO" id="GO:0008381">
    <property type="term" value="F:mechanosensitive monoatomic ion channel activity"/>
    <property type="evidence" value="ECO:0007669"/>
    <property type="project" value="UniProtKB-UniRule"/>
</dbReference>
<name>A0A4V2Z3Y8_9BACT</name>
<dbReference type="InterPro" id="IPR019823">
    <property type="entry name" value="Mechanosensitive_channel_CS"/>
</dbReference>
<gene>
    <name evidence="10 11" type="primary">mscL</name>
    <name evidence="11" type="ORF">E0F88_14965</name>
</gene>
<keyword evidence="6 10" id="KW-1133">Transmembrane helix</keyword>
<proteinExistence type="inferred from homology"/>
<evidence type="ECO:0000256" key="6">
    <source>
        <dbReference type="ARBA" id="ARBA00022989"/>
    </source>
</evidence>
<evidence type="ECO:0000256" key="4">
    <source>
        <dbReference type="ARBA" id="ARBA00022475"/>
    </source>
</evidence>
<dbReference type="Pfam" id="PF01741">
    <property type="entry name" value="MscL"/>
    <property type="match status" value="1"/>
</dbReference>
<evidence type="ECO:0000313" key="12">
    <source>
        <dbReference type="Proteomes" id="UP000294850"/>
    </source>
</evidence>
<evidence type="ECO:0000313" key="11">
    <source>
        <dbReference type="EMBL" id="TDE14498.1"/>
    </source>
</evidence>
<dbReference type="Proteomes" id="UP000294850">
    <property type="component" value="Unassembled WGS sequence"/>
</dbReference>
<keyword evidence="9 10" id="KW-0407">Ion channel</keyword>
<dbReference type="Gene3D" id="1.10.1200.120">
    <property type="entry name" value="Large-conductance mechanosensitive channel, MscL, domain 1"/>
    <property type="match status" value="1"/>
</dbReference>
<sequence length="149" mass="16286">MQFFQRFKDFAIKGNVLDLAVGIIIGAAFTTVTQSLVNDIIMPPVGKIIDNVNFSNLYIPLDQKARGIPTVEDARKAGAVIAYGNFLQNVINFLIIALVVFVLVNAVHSLRKKEAEKPVDPPAPTKEESLLIEIRDALKAMQPGNTNPS</sequence>
<comment type="function">
    <text evidence="10">Channel that opens in response to stretch forces in the membrane lipid bilayer. May participate in the regulation of osmotic pressure changes within the cell.</text>
</comment>
<accession>A0A4V2Z3Y8</accession>
<keyword evidence="8 10" id="KW-0472">Membrane</keyword>
<dbReference type="GO" id="GO:0005886">
    <property type="term" value="C:plasma membrane"/>
    <property type="evidence" value="ECO:0007669"/>
    <property type="project" value="UniProtKB-SubCell"/>
</dbReference>
<dbReference type="NCBIfam" id="NF010557">
    <property type="entry name" value="PRK13952.1"/>
    <property type="match status" value="1"/>
</dbReference>
<dbReference type="NCBIfam" id="TIGR00220">
    <property type="entry name" value="mscL"/>
    <property type="match status" value="1"/>
</dbReference>
<evidence type="ECO:0000256" key="9">
    <source>
        <dbReference type="ARBA" id="ARBA00023303"/>
    </source>
</evidence>
<evidence type="ECO:0000256" key="3">
    <source>
        <dbReference type="ARBA" id="ARBA00022448"/>
    </source>
</evidence>
<evidence type="ECO:0000256" key="7">
    <source>
        <dbReference type="ARBA" id="ARBA00023065"/>
    </source>
</evidence>
<reference evidence="11 12" key="1">
    <citation type="submission" date="2019-03" db="EMBL/GenBank/DDBJ databases">
        <title>Dyadobacter AR-3-6 sp. nov., isolated from arctic soil.</title>
        <authorList>
            <person name="Chaudhary D.K."/>
        </authorList>
    </citation>
    <scope>NUCLEOTIDE SEQUENCE [LARGE SCALE GENOMIC DNA]</scope>
    <source>
        <strain evidence="11 12">AR-3-6</strain>
    </source>
</reference>
<keyword evidence="12" id="KW-1185">Reference proteome</keyword>
<feature type="transmembrane region" description="Helical" evidence="10">
    <location>
        <begin position="16"/>
        <end position="37"/>
    </location>
</feature>
<keyword evidence="7 10" id="KW-0406">Ion transport</keyword>
<comment type="caution">
    <text evidence="11">The sequence shown here is derived from an EMBL/GenBank/DDBJ whole genome shotgun (WGS) entry which is preliminary data.</text>
</comment>
<dbReference type="HAMAP" id="MF_00115">
    <property type="entry name" value="MscL"/>
    <property type="match status" value="1"/>
</dbReference>
<feature type="transmembrane region" description="Helical" evidence="10">
    <location>
        <begin position="86"/>
        <end position="107"/>
    </location>
</feature>
<dbReference type="OrthoDB" id="9810350at2"/>
<organism evidence="11 12">
    <name type="scientific">Dyadobacter psychrotolerans</name>
    <dbReference type="NCBI Taxonomy" id="2541721"/>
    <lineage>
        <taxon>Bacteria</taxon>
        <taxon>Pseudomonadati</taxon>
        <taxon>Bacteroidota</taxon>
        <taxon>Cytophagia</taxon>
        <taxon>Cytophagales</taxon>
        <taxon>Spirosomataceae</taxon>
        <taxon>Dyadobacter</taxon>
    </lineage>
</organism>
<keyword evidence="5 10" id="KW-0812">Transmembrane</keyword>
<dbReference type="PANTHER" id="PTHR30266:SF2">
    <property type="entry name" value="LARGE-CONDUCTANCE MECHANOSENSITIVE CHANNEL"/>
    <property type="match status" value="1"/>
</dbReference>
<dbReference type="PRINTS" id="PR01264">
    <property type="entry name" value="MECHCHANNEL"/>
</dbReference>
<comment type="subcellular location">
    <subcellularLocation>
        <location evidence="1 10">Cell membrane</location>
        <topology evidence="1 10">Multi-pass membrane protein</topology>
    </subcellularLocation>
</comment>
<evidence type="ECO:0000256" key="8">
    <source>
        <dbReference type="ARBA" id="ARBA00023136"/>
    </source>
</evidence>
<dbReference type="InterPro" id="IPR001185">
    <property type="entry name" value="MS_channel"/>
</dbReference>
<dbReference type="PANTHER" id="PTHR30266">
    <property type="entry name" value="MECHANOSENSITIVE CHANNEL MSCL"/>
    <property type="match status" value="1"/>
</dbReference>
<dbReference type="InterPro" id="IPR036019">
    <property type="entry name" value="MscL_channel"/>
</dbReference>
<dbReference type="AlphaFoldDB" id="A0A4V2Z3Y8"/>
<keyword evidence="3 10" id="KW-0813">Transport</keyword>